<evidence type="ECO:0000313" key="2">
    <source>
        <dbReference type="Proteomes" id="UP001054945"/>
    </source>
</evidence>
<name>A0AAV4T2B1_CAEEX</name>
<dbReference type="Proteomes" id="UP001054945">
    <property type="component" value="Unassembled WGS sequence"/>
</dbReference>
<comment type="caution">
    <text evidence="1">The sequence shown here is derived from an EMBL/GenBank/DDBJ whole genome shotgun (WGS) entry which is preliminary data.</text>
</comment>
<protein>
    <submittedName>
        <fullName evidence="1">Uncharacterized protein</fullName>
    </submittedName>
</protein>
<reference evidence="1 2" key="1">
    <citation type="submission" date="2021-06" db="EMBL/GenBank/DDBJ databases">
        <title>Caerostris extrusa draft genome.</title>
        <authorList>
            <person name="Kono N."/>
            <person name="Arakawa K."/>
        </authorList>
    </citation>
    <scope>NUCLEOTIDE SEQUENCE [LARGE SCALE GENOMIC DNA]</scope>
</reference>
<sequence>MEGLRTTIQCLGHLKLIQWLQVISKFGRGEIIYQEVKRLAIQSCLGEVEVLNPGAPSDFEVRQRRDHLSRGETGLAIQPCPGEVKALNSGYHCTKKVITLV</sequence>
<dbReference type="EMBL" id="BPLR01010498">
    <property type="protein sequence ID" value="GIY39697.1"/>
    <property type="molecule type" value="Genomic_DNA"/>
</dbReference>
<proteinExistence type="predicted"/>
<dbReference type="AlphaFoldDB" id="A0AAV4T2B1"/>
<keyword evidence="2" id="KW-1185">Reference proteome</keyword>
<gene>
    <name evidence="1" type="ORF">CEXT_529341</name>
</gene>
<organism evidence="1 2">
    <name type="scientific">Caerostris extrusa</name>
    <name type="common">Bark spider</name>
    <name type="synonym">Caerostris bankana</name>
    <dbReference type="NCBI Taxonomy" id="172846"/>
    <lineage>
        <taxon>Eukaryota</taxon>
        <taxon>Metazoa</taxon>
        <taxon>Ecdysozoa</taxon>
        <taxon>Arthropoda</taxon>
        <taxon>Chelicerata</taxon>
        <taxon>Arachnida</taxon>
        <taxon>Araneae</taxon>
        <taxon>Araneomorphae</taxon>
        <taxon>Entelegynae</taxon>
        <taxon>Araneoidea</taxon>
        <taxon>Araneidae</taxon>
        <taxon>Caerostris</taxon>
    </lineage>
</organism>
<evidence type="ECO:0000313" key="1">
    <source>
        <dbReference type="EMBL" id="GIY39697.1"/>
    </source>
</evidence>
<accession>A0AAV4T2B1</accession>